<dbReference type="AlphaFoldDB" id="A0A8C4QAN0"/>
<dbReference type="PROSITE" id="PS50279">
    <property type="entry name" value="BPTI_KUNITZ_2"/>
    <property type="match status" value="1"/>
</dbReference>
<dbReference type="Pfam" id="PF19030">
    <property type="entry name" value="TSP1_ADAMTS"/>
    <property type="match status" value="1"/>
</dbReference>
<dbReference type="PROSITE" id="PS00280">
    <property type="entry name" value="BPTI_KUNITZ_1"/>
    <property type="match status" value="1"/>
</dbReference>
<evidence type="ECO:0000313" key="8">
    <source>
        <dbReference type="Ensembl" id="ENSEBUP00000012212.1"/>
    </source>
</evidence>
<evidence type="ECO:0000256" key="5">
    <source>
        <dbReference type="SAM" id="MobiDB-lite"/>
    </source>
</evidence>
<dbReference type="InterPro" id="IPR013273">
    <property type="entry name" value="ADAMTS/ADAMTS-like"/>
</dbReference>
<reference evidence="8" key="2">
    <citation type="submission" date="2025-09" db="UniProtKB">
        <authorList>
            <consortium name="Ensembl"/>
        </authorList>
    </citation>
    <scope>IDENTIFICATION</scope>
</reference>
<sequence length="577" mass="64015">MVRCHENGKILATIPGLSKRQAGAWYSWSEWGPCSRSCGSGVEVRSRSCRSLRPGGVTDCLGPARMHRTCNAEDCPAGSRDFREVQCSKYDEHDLGGRYYKWTPFYGAPNTCELNCQPKGENFYFTQAATVIDGTPCEPDKPDICIEGVCRELGCDGQLESGRLRDACGVCDGDDSSCFPVHGAFTDLHLPNAVKSLHGEYYFNGGSTVDYGRVLPGAGTMLRYERGSDDGGVLTPEMVTSTGPTTEPLVIELLTHEMNRGIKYEYYLPHDRKIVTSGVTWSFGSWSECSAECDEGDGCTPSSQAPDQECKTRGLRRPENHRPCQGGPCTEWIVGEWQSVSEISCMRQILLSCIFFLCSVTCGKGTRMRSMTCQVEGIGTDRPVIVSNTECNSERMSQRIEECQGGRPCTNQIRWYVGPWGVVSLAKASGDIQKFTLIASLTCMIEGVCVCVCPGVLRAMEFHIGREHLMKEVCELWCCGVGQFDWLWFYCLFFKFIFFALWYVGHGMCNLPNDPGSCQDFAVKWFFVPESSGCNRFWYGGCDGNGNRFETKEACMMTCGSQAPKIPLFNAEANQQV</sequence>
<feature type="compositionally biased region" description="Basic and acidic residues" evidence="5">
    <location>
        <begin position="308"/>
        <end position="320"/>
    </location>
</feature>
<dbReference type="PRINTS" id="PR00759">
    <property type="entry name" value="BASICPTASE"/>
</dbReference>
<dbReference type="GO" id="GO:0005576">
    <property type="term" value="C:extracellular region"/>
    <property type="evidence" value="ECO:0007669"/>
    <property type="project" value="UniProtKB-SubCell"/>
</dbReference>
<protein>
    <recommendedName>
        <fullName evidence="7">BPTI/Kunitz inhibitor domain-containing protein</fullName>
    </recommendedName>
</protein>
<dbReference type="FunFam" id="2.20.100.10:FF:000001">
    <property type="entry name" value="semaphorin-5A isoform X1"/>
    <property type="match status" value="1"/>
</dbReference>
<accession>A0A8C4QAN0</accession>
<feature type="disulfide bond" evidence="4">
    <location>
        <begin position="38"/>
        <end position="75"/>
    </location>
</feature>
<dbReference type="Gene3D" id="2.20.100.10">
    <property type="entry name" value="Thrombospondin type-1 (TSP1) repeat"/>
    <property type="match status" value="1"/>
</dbReference>
<feature type="disulfide bond" evidence="4">
    <location>
        <begin position="34"/>
        <end position="70"/>
    </location>
</feature>
<dbReference type="InterPro" id="IPR036383">
    <property type="entry name" value="TSP1_rpt_sf"/>
</dbReference>
<dbReference type="Gene3D" id="2.60.120.830">
    <property type="match status" value="1"/>
</dbReference>
<dbReference type="GO" id="GO:0004867">
    <property type="term" value="F:serine-type endopeptidase inhibitor activity"/>
    <property type="evidence" value="ECO:0007669"/>
    <property type="project" value="InterPro"/>
</dbReference>
<evidence type="ECO:0000313" key="9">
    <source>
        <dbReference type="Proteomes" id="UP000694388"/>
    </source>
</evidence>
<dbReference type="InterPro" id="IPR045371">
    <property type="entry name" value="ADAMTS_CR_3"/>
</dbReference>
<dbReference type="GO" id="GO:0031012">
    <property type="term" value="C:extracellular matrix"/>
    <property type="evidence" value="ECO:0007669"/>
    <property type="project" value="TreeGrafter"/>
</dbReference>
<dbReference type="SUPFAM" id="SSF57362">
    <property type="entry name" value="BPTI-like"/>
    <property type="match status" value="1"/>
</dbReference>
<dbReference type="Pfam" id="PF00090">
    <property type="entry name" value="TSP_1"/>
    <property type="match status" value="1"/>
</dbReference>
<keyword evidence="6" id="KW-0812">Transmembrane</keyword>
<dbReference type="InterPro" id="IPR020901">
    <property type="entry name" value="Prtase_inh_Kunz-CS"/>
</dbReference>
<dbReference type="GeneTree" id="ENSGT00940000156891"/>
<dbReference type="OMA" id="VRCHENG"/>
<evidence type="ECO:0000256" key="1">
    <source>
        <dbReference type="ARBA" id="ARBA00004613"/>
    </source>
</evidence>
<feature type="transmembrane region" description="Helical" evidence="6">
    <location>
        <begin position="486"/>
        <end position="504"/>
    </location>
</feature>
<dbReference type="PROSITE" id="PS50092">
    <property type="entry name" value="TSP1"/>
    <property type="match status" value="2"/>
</dbReference>
<dbReference type="Pfam" id="PF05986">
    <property type="entry name" value="ADAMTS_spacer1"/>
    <property type="match status" value="1"/>
</dbReference>
<dbReference type="SUPFAM" id="SSF82895">
    <property type="entry name" value="TSP-1 type 1 repeat"/>
    <property type="match status" value="1"/>
</dbReference>
<keyword evidence="3 4" id="KW-1015">Disulfide bond</keyword>
<feature type="region of interest" description="Disordered" evidence="5">
    <location>
        <begin position="300"/>
        <end position="320"/>
    </location>
</feature>
<dbReference type="Pfam" id="PF19236">
    <property type="entry name" value="ADAMTS_CR_3"/>
    <property type="match status" value="1"/>
</dbReference>
<organism evidence="8 9">
    <name type="scientific">Eptatretus burgeri</name>
    <name type="common">Inshore hagfish</name>
    <dbReference type="NCBI Taxonomy" id="7764"/>
    <lineage>
        <taxon>Eukaryota</taxon>
        <taxon>Metazoa</taxon>
        <taxon>Chordata</taxon>
        <taxon>Craniata</taxon>
        <taxon>Vertebrata</taxon>
        <taxon>Cyclostomata</taxon>
        <taxon>Myxini</taxon>
        <taxon>Myxiniformes</taxon>
        <taxon>Myxinidae</taxon>
        <taxon>Eptatretinae</taxon>
        <taxon>Eptatretus</taxon>
    </lineage>
</organism>
<dbReference type="SMART" id="SM00209">
    <property type="entry name" value="TSP1"/>
    <property type="match status" value="2"/>
</dbReference>
<dbReference type="InterPro" id="IPR002223">
    <property type="entry name" value="Kunitz_BPTI"/>
</dbReference>
<keyword evidence="6" id="KW-0472">Membrane</keyword>
<keyword evidence="9" id="KW-1185">Reference proteome</keyword>
<dbReference type="PANTHER" id="PTHR13723">
    <property type="entry name" value="ADAMTS A DISINTEGRIN AND METALLOPROTEASE WITH THROMBOSPONDIN MOTIFS PROTEASE"/>
    <property type="match status" value="1"/>
</dbReference>
<name>A0A8C4QAN0_EPTBU</name>
<dbReference type="Proteomes" id="UP000694388">
    <property type="component" value="Unplaced"/>
</dbReference>
<keyword evidence="2" id="KW-0964">Secreted</keyword>
<dbReference type="Pfam" id="PF00014">
    <property type="entry name" value="Kunitz_BPTI"/>
    <property type="match status" value="1"/>
</dbReference>
<dbReference type="InterPro" id="IPR000884">
    <property type="entry name" value="TSP1_rpt"/>
</dbReference>
<keyword evidence="6" id="KW-1133">Transmembrane helix</keyword>
<dbReference type="SMART" id="SM00131">
    <property type="entry name" value="KU"/>
    <property type="match status" value="1"/>
</dbReference>
<proteinExistence type="predicted"/>
<dbReference type="FunFam" id="4.10.410.10:FF:000017">
    <property type="entry name" value="papilin isoform X2"/>
    <property type="match status" value="1"/>
</dbReference>
<evidence type="ECO:0000256" key="2">
    <source>
        <dbReference type="ARBA" id="ARBA00022525"/>
    </source>
</evidence>
<evidence type="ECO:0000256" key="4">
    <source>
        <dbReference type="PIRSR" id="PIRSR613273-3"/>
    </source>
</evidence>
<feature type="disulfide bond" evidence="4">
    <location>
        <begin position="49"/>
        <end position="60"/>
    </location>
</feature>
<dbReference type="InterPro" id="IPR050439">
    <property type="entry name" value="ADAMTS_ADAMTS-like"/>
</dbReference>
<dbReference type="Ensembl" id="ENSEBUT00000012788.1">
    <property type="protein sequence ID" value="ENSEBUP00000012212.1"/>
    <property type="gene ID" value="ENSEBUG00000007775.1"/>
</dbReference>
<dbReference type="GO" id="GO:0006508">
    <property type="term" value="P:proteolysis"/>
    <property type="evidence" value="ECO:0007669"/>
    <property type="project" value="TreeGrafter"/>
</dbReference>
<reference evidence="8" key="1">
    <citation type="submission" date="2025-08" db="UniProtKB">
        <authorList>
            <consortium name="Ensembl"/>
        </authorList>
    </citation>
    <scope>IDENTIFICATION</scope>
</reference>
<dbReference type="InterPro" id="IPR010294">
    <property type="entry name" value="ADAMTS_spacer1"/>
</dbReference>
<dbReference type="GO" id="GO:0030198">
    <property type="term" value="P:extracellular matrix organization"/>
    <property type="evidence" value="ECO:0007669"/>
    <property type="project" value="InterPro"/>
</dbReference>
<evidence type="ECO:0000259" key="7">
    <source>
        <dbReference type="PROSITE" id="PS50279"/>
    </source>
</evidence>
<feature type="domain" description="BPTI/Kunitz inhibitor" evidence="7">
    <location>
        <begin position="509"/>
        <end position="559"/>
    </location>
</feature>
<dbReference type="InterPro" id="IPR036880">
    <property type="entry name" value="Kunitz_BPTI_sf"/>
</dbReference>
<dbReference type="PRINTS" id="PR01857">
    <property type="entry name" value="ADAMTSFAMILY"/>
</dbReference>
<comment type="subcellular location">
    <subcellularLocation>
        <location evidence="1">Secreted</location>
    </subcellularLocation>
</comment>
<dbReference type="PANTHER" id="PTHR13723:SF281">
    <property type="entry name" value="PAPILIN"/>
    <property type="match status" value="1"/>
</dbReference>
<dbReference type="Gene3D" id="4.10.410.10">
    <property type="entry name" value="Pancreatic trypsin inhibitor Kunitz domain"/>
    <property type="match status" value="1"/>
</dbReference>
<dbReference type="GO" id="GO:0004222">
    <property type="term" value="F:metalloendopeptidase activity"/>
    <property type="evidence" value="ECO:0007669"/>
    <property type="project" value="TreeGrafter"/>
</dbReference>
<evidence type="ECO:0000256" key="6">
    <source>
        <dbReference type="SAM" id="Phobius"/>
    </source>
</evidence>
<evidence type="ECO:0000256" key="3">
    <source>
        <dbReference type="ARBA" id="ARBA00023157"/>
    </source>
</evidence>